<feature type="chain" id="PRO_5037343378" evidence="2">
    <location>
        <begin position="24"/>
        <end position="648"/>
    </location>
</feature>
<dbReference type="PANTHER" id="PTHR42776">
    <property type="entry name" value="SERINE PEPTIDASE S9 FAMILY MEMBER"/>
    <property type="match status" value="1"/>
</dbReference>
<dbReference type="Proteomes" id="UP000622317">
    <property type="component" value="Unassembled WGS sequence"/>
</dbReference>
<organism evidence="4 5">
    <name type="scientific">Pelagicoccus enzymogenes</name>
    <dbReference type="NCBI Taxonomy" id="2773457"/>
    <lineage>
        <taxon>Bacteria</taxon>
        <taxon>Pseudomonadati</taxon>
        <taxon>Verrucomicrobiota</taxon>
        <taxon>Opitutia</taxon>
        <taxon>Puniceicoccales</taxon>
        <taxon>Pelagicoccaceae</taxon>
        <taxon>Pelagicoccus</taxon>
    </lineage>
</organism>
<accession>A0A927F728</accession>
<dbReference type="SUPFAM" id="SSF53474">
    <property type="entry name" value="alpha/beta-Hydrolases"/>
    <property type="match status" value="1"/>
</dbReference>
<evidence type="ECO:0000313" key="5">
    <source>
        <dbReference type="Proteomes" id="UP000622317"/>
    </source>
</evidence>
<dbReference type="Pfam" id="PF00326">
    <property type="entry name" value="Peptidase_S9"/>
    <property type="match status" value="1"/>
</dbReference>
<dbReference type="EMBL" id="JACYFG010000007">
    <property type="protein sequence ID" value="MBD5779059.1"/>
    <property type="molecule type" value="Genomic_DNA"/>
</dbReference>
<dbReference type="InterPro" id="IPR029058">
    <property type="entry name" value="AB_hydrolase_fold"/>
</dbReference>
<sequence>MKRSLFTFFCFAMSLGLMLPALSAKKQRKIEKGNSMENLFRPPLIRSMSMSPDGKYAAGIGPIGGVDQEKGLIIYDLDAIKIERSFKWSESFEIYQHGWLDNDSLWFKVATVGRYINGLYRYDIDKGTASPLFGNDAVVSILDPNEETSDPAWAWVQASGSMKPTLVKLNKNGYTTASTRVADNPLILERIPEPTGDIYRWYIDHAHQARGLLRYHEDKLQFSFLGNSNNSWSSLDLDPEDWSIELFHHENNKIYISGYNGEETKGLYLYDLETKQISEPIFRDPYYDFSETARYLTFNDQLLGITYTKATPTTVWLAEEMLGIQNMLDSAIPNRANIIYDWDTKLQRLLVYSFSDTVPPEYLLLDLKEKAIRDISKSAPWLSPDRLSRTEIFHFKTSDGLRLEGYLNRPTSGKAPYPTVALIHGGPWARDFATFDEEAQFLATQGYAVLKINYRGSTGYGKSISHDPEYDFAAMNRDIAEAVRTAINGGIADPDRVAIMGASFGGYAAISGAAFEPDLYRCAITNMGVFDWEEMTKSRKRQRSRYSHKRLIEAFGDPNESTAAFEAISPIHHVDKIKIPIFVIHGKEDRNVSIRQSKKLKSELKKEGVVFETHFVGDEGHNIFEHKKRMKTYEQILAFLDKYMREPR</sequence>
<dbReference type="RefSeq" id="WP_191616201.1">
    <property type="nucleotide sequence ID" value="NZ_JACYFG010000007.1"/>
</dbReference>
<dbReference type="PANTHER" id="PTHR42776:SF27">
    <property type="entry name" value="DIPEPTIDYL PEPTIDASE FAMILY MEMBER 6"/>
    <property type="match status" value="1"/>
</dbReference>
<dbReference type="GO" id="GO:0004252">
    <property type="term" value="F:serine-type endopeptidase activity"/>
    <property type="evidence" value="ECO:0007669"/>
    <property type="project" value="TreeGrafter"/>
</dbReference>
<keyword evidence="2" id="KW-0732">Signal</keyword>
<dbReference type="InterPro" id="IPR001375">
    <property type="entry name" value="Peptidase_S9_cat"/>
</dbReference>
<gene>
    <name evidence="4" type="ORF">IEN85_06105</name>
</gene>
<feature type="domain" description="Peptidase S9 prolyl oligopeptidase catalytic" evidence="3">
    <location>
        <begin position="434"/>
        <end position="645"/>
    </location>
</feature>
<dbReference type="SUPFAM" id="SSF82171">
    <property type="entry name" value="DPP6 N-terminal domain-like"/>
    <property type="match status" value="1"/>
</dbReference>
<comment type="caution">
    <text evidence="4">The sequence shown here is derived from an EMBL/GenBank/DDBJ whole genome shotgun (WGS) entry which is preliminary data.</text>
</comment>
<dbReference type="Gene3D" id="3.40.50.1820">
    <property type="entry name" value="alpha/beta hydrolase"/>
    <property type="match status" value="1"/>
</dbReference>
<evidence type="ECO:0000313" key="4">
    <source>
        <dbReference type="EMBL" id="MBD5779059.1"/>
    </source>
</evidence>
<proteinExistence type="predicted"/>
<name>A0A927F728_9BACT</name>
<evidence type="ECO:0000256" key="2">
    <source>
        <dbReference type="SAM" id="SignalP"/>
    </source>
</evidence>
<dbReference type="GO" id="GO:0006508">
    <property type="term" value="P:proteolysis"/>
    <property type="evidence" value="ECO:0007669"/>
    <property type="project" value="InterPro"/>
</dbReference>
<reference evidence="4" key="1">
    <citation type="submission" date="2020-09" db="EMBL/GenBank/DDBJ databases">
        <title>Pelagicoccus enzymogenes sp. nov. with an EPS production, isolated from marine sediment.</title>
        <authorList>
            <person name="Feng X."/>
        </authorList>
    </citation>
    <scope>NUCLEOTIDE SEQUENCE</scope>
    <source>
        <strain evidence="4">NFK12</strain>
    </source>
</reference>
<keyword evidence="5" id="KW-1185">Reference proteome</keyword>
<dbReference type="AlphaFoldDB" id="A0A927F728"/>
<feature type="signal peptide" evidence="2">
    <location>
        <begin position="1"/>
        <end position="23"/>
    </location>
</feature>
<evidence type="ECO:0000259" key="3">
    <source>
        <dbReference type="Pfam" id="PF00326"/>
    </source>
</evidence>
<keyword evidence="1" id="KW-0378">Hydrolase</keyword>
<protein>
    <submittedName>
        <fullName evidence="4">S9 family peptidase</fullName>
    </submittedName>
</protein>
<evidence type="ECO:0000256" key="1">
    <source>
        <dbReference type="ARBA" id="ARBA00022801"/>
    </source>
</evidence>